<proteinExistence type="predicted"/>
<comment type="catalytic activity">
    <reaction evidence="2">
        <text>2 GTP = 3',3'-c-di-GMP + 2 diphosphate</text>
        <dbReference type="Rhea" id="RHEA:24898"/>
        <dbReference type="ChEBI" id="CHEBI:33019"/>
        <dbReference type="ChEBI" id="CHEBI:37565"/>
        <dbReference type="ChEBI" id="CHEBI:58805"/>
        <dbReference type="EC" id="2.7.7.65"/>
    </reaction>
</comment>
<dbReference type="GO" id="GO:0052621">
    <property type="term" value="F:diguanylate cyclase activity"/>
    <property type="evidence" value="ECO:0007669"/>
    <property type="project" value="UniProtKB-EC"/>
</dbReference>
<evidence type="ECO:0000256" key="1">
    <source>
        <dbReference type="ARBA" id="ARBA00012528"/>
    </source>
</evidence>
<dbReference type="CDD" id="cd01949">
    <property type="entry name" value="GGDEF"/>
    <property type="match status" value="1"/>
</dbReference>
<dbReference type="NCBIfam" id="TIGR00254">
    <property type="entry name" value="GGDEF"/>
    <property type="match status" value="1"/>
</dbReference>
<dbReference type="InterPro" id="IPR043128">
    <property type="entry name" value="Rev_trsase/Diguanyl_cyclase"/>
</dbReference>
<organism evidence="4 5">
    <name type="scientific">Pelagibius litoralis</name>
    <dbReference type="NCBI Taxonomy" id="374515"/>
    <lineage>
        <taxon>Bacteria</taxon>
        <taxon>Pseudomonadati</taxon>
        <taxon>Pseudomonadota</taxon>
        <taxon>Alphaproteobacteria</taxon>
        <taxon>Rhodospirillales</taxon>
        <taxon>Rhodovibrionaceae</taxon>
        <taxon>Pelagibius</taxon>
    </lineage>
</organism>
<evidence type="ECO:0000313" key="4">
    <source>
        <dbReference type="EMBL" id="NIA68474.1"/>
    </source>
</evidence>
<dbReference type="SUPFAM" id="SSF55073">
    <property type="entry name" value="Nucleotide cyclase"/>
    <property type="match status" value="1"/>
</dbReference>
<dbReference type="Pfam" id="PF00990">
    <property type="entry name" value="GGDEF"/>
    <property type="match status" value="1"/>
</dbReference>
<dbReference type="InterPro" id="IPR000160">
    <property type="entry name" value="GGDEF_dom"/>
</dbReference>
<reference evidence="4" key="1">
    <citation type="submission" date="2020-03" db="EMBL/GenBank/DDBJ databases">
        <title>Genome of Pelagibius litoralis DSM 21314T.</title>
        <authorList>
            <person name="Wang G."/>
        </authorList>
    </citation>
    <scope>NUCLEOTIDE SEQUENCE</scope>
    <source>
        <strain evidence="4">DSM 21314</strain>
    </source>
</reference>
<evidence type="ECO:0000259" key="3">
    <source>
        <dbReference type="PROSITE" id="PS50887"/>
    </source>
</evidence>
<gene>
    <name evidence="4" type="ORF">HBA54_07695</name>
</gene>
<sequence>MGIPEAELTPKVRQALQQLMVEVYQLRQDLDEAKQRVGYLEQLADQDTLAPVLNRRAFIRELTRMSAFAERYGAAGSVLYFDVNGMKQINDGHGHAAGDAALKRIAEVLLRNVRASDVVGRLGGDEFGVILAQSDLEVSNAKAESLAQAIAAEEIEWNGGTLSLSAAYGVHPLSAGQKVDEALEAADRAMYVNKRSNPRD</sequence>
<dbReference type="Gene3D" id="3.30.70.270">
    <property type="match status" value="1"/>
</dbReference>
<dbReference type="InterPro" id="IPR029787">
    <property type="entry name" value="Nucleotide_cyclase"/>
</dbReference>
<dbReference type="EMBL" id="JAAQPH010000005">
    <property type="protein sequence ID" value="NIA68474.1"/>
    <property type="molecule type" value="Genomic_DNA"/>
</dbReference>
<dbReference type="InterPro" id="IPR050469">
    <property type="entry name" value="Diguanylate_Cyclase"/>
</dbReference>
<dbReference type="SMART" id="SM00267">
    <property type="entry name" value="GGDEF"/>
    <property type="match status" value="1"/>
</dbReference>
<evidence type="ECO:0000313" key="5">
    <source>
        <dbReference type="Proteomes" id="UP000761264"/>
    </source>
</evidence>
<dbReference type="PROSITE" id="PS50887">
    <property type="entry name" value="GGDEF"/>
    <property type="match status" value="1"/>
</dbReference>
<dbReference type="EC" id="2.7.7.65" evidence="1"/>
<comment type="caution">
    <text evidence="4">The sequence shown here is derived from an EMBL/GenBank/DDBJ whole genome shotgun (WGS) entry which is preliminary data.</text>
</comment>
<keyword evidence="5" id="KW-1185">Reference proteome</keyword>
<dbReference type="PANTHER" id="PTHR45138:SF9">
    <property type="entry name" value="DIGUANYLATE CYCLASE DGCM-RELATED"/>
    <property type="match status" value="1"/>
</dbReference>
<protein>
    <recommendedName>
        <fullName evidence="1">diguanylate cyclase</fullName>
        <ecNumber evidence="1">2.7.7.65</ecNumber>
    </recommendedName>
</protein>
<feature type="domain" description="GGDEF" evidence="3">
    <location>
        <begin position="74"/>
        <end position="200"/>
    </location>
</feature>
<evidence type="ECO:0000256" key="2">
    <source>
        <dbReference type="ARBA" id="ARBA00034247"/>
    </source>
</evidence>
<dbReference type="PANTHER" id="PTHR45138">
    <property type="entry name" value="REGULATORY COMPONENTS OF SENSORY TRANSDUCTION SYSTEM"/>
    <property type="match status" value="1"/>
</dbReference>
<accession>A0A967CBU0</accession>
<dbReference type="AlphaFoldDB" id="A0A967CBU0"/>
<name>A0A967CBU0_9PROT</name>
<dbReference type="Proteomes" id="UP000761264">
    <property type="component" value="Unassembled WGS sequence"/>
</dbReference>